<dbReference type="InterPro" id="IPR015943">
    <property type="entry name" value="WD40/YVTN_repeat-like_dom_sf"/>
</dbReference>
<dbReference type="InterPro" id="IPR051179">
    <property type="entry name" value="WD_repeat_multifunction"/>
</dbReference>
<proteinExistence type="predicted"/>
<feature type="repeat" description="WD" evidence="7">
    <location>
        <begin position="98"/>
        <end position="140"/>
    </location>
</feature>
<evidence type="ECO:0000313" key="10">
    <source>
        <dbReference type="Proteomes" id="UP001075354"/>
    </source>
</evidence>
<evidence type="ECO:0000256" key="1">
    <source>
        <dbReference type="ARBA" id="ARBA00004496"/>
    </source>
</evidence>
<protein>
    <recommendedName>
        <fullName evidence="6">Angio-associated migratory cell protein</fullName>
    </recommendedName>
</protein>
<comment type="subcellular location">
    <subcellularLocation>
        <location evidence="1">Cytoplasm</location>
    </subcellularLocation>
</comment>
<dbReference type="FunFam" id="2.130.10.10:FF:000074">
    <property type="entry name" value="Angio-associated migratory cell protein-like protein"/>
    <property type="match status" value="1"/>
</dbReference>
<dbReference type="PANTHER" id="PTHR19857:SF8">
    <property type="entry name" value="ANGIO-ASSOCIATED MIGRATORY CELL PROTEIN"/>
    <property type="match status" value="1"/>
</dbReference>
<feature type="region of interest" description="Disordered" evidence="8">
    <location>
        <begin position="21"/>
        <end position="49"/>
    </location>
</feature>
<evidence type="ECO:0000256" key="6">
    <source>
        <dbReference type="ARBA" id="ARBA00072425"/>
    </source>
</evidence>
<comment type="caution">
    <text evidence="9">The sequence shown here is derived from an EMBL/GenBank/DDBJ whole genome shotgun (WGS) entry which is preliminary data.</text>
</comment>
<feature type="repeat" description="WD" evidence="7">
    <location>
        <begin position="141"/>
        <end position="182"/>
    </location>
</feature>
<dbReference type="PROSITE" id="PS50294">
    <property type="entry name" value="WD_REPEATS_REGION"/>
    <property type="match status" value="2"/>
</dbReference>
<keyword evidence="3 7" id="KW-0853">WD repeat</keyword>
<sequence>MVNNTAVTRSSVIGSLQLCGTGWRSKSKMPGKDTPPSSPLYQMEDEDDDELVEVNEDELEQILDLHGEQTDEEEDEDAFDDEPVLGPVPERDDATAVFSQHTKSLFCCHIEPSQGKLAVTGGQDDKAYVWEIDTGKVLLECLGHEDSVTSVEFSQDGNFVATADMAGQVQVWRTSTMQKVWDYAMGDMTWMRWHHGTNVLMAGAASSEVYMWKIPSGDCKVFGGGGEKSDCGVFLPDGKRACVGYSDGSLKLLDLKAGAFSKAMPSGEIGTVSDIAAHIDNNLIIAGVNGKAIVASTNQGKVISTLNTQVPGGTEEQNVECVAFSPDNGLPLAAYGTLEGYLFIYDLAHQSLRHTVRQDGAITKLLWDQERPSVYTAGTDGIVRHFDVRSGLLVQEWLGHRADILDLCQSRTGRHLITASDDKTSRIFKLD</sequence>
<keyword evidence="10" id="KW-1185">Reference proteome</keyword>
<dbReference type="SMART" id="SM00320">
    <property type="entry name" value="WD40"/>
    <property type="match status" value="7"/>
</dbReference>
<evidence type="ECO:0000256" key="3">
    <source>
        <dbReference type="ARBA" id="ARBA00022574"/>
    </source>
</evidence>
<dbReference type="PROSITE" id="PS50082">
    <property type="entry name" value="WD_REPEATS_2"/>
    <property type="match status" value="3"/>
</dbReference>
<organism evidence="9 10">
    <name type="scientific">Megalurothrips usitatus</name>
    <name type="common">bean blossom thrips</name>
    <dbReference type="NCBI Taxonomy" id="439358"/>
    <lineage>
        <taxon>Eukaryota</taxon>
        <taxon>Metazoa</taxon>
        <taxon>Ecdysozoa</taxon>
        <taxon>Arthropoda</taxon>
        <taxon>Hexapoda</taxon>
        <taxon>Insecta</taxon>
        <taxon>Pterygota</taxon>
        <taxon>Neoptera</taxon>
        <taxon>Paraneoptera</taxon>
        <taxon>Thysanoptera</taxon>
        <taxon>Terebrantia</taxon>
        <taxon>Thripoidea</taxon>
        <taxon>Thripidae</taxon>
        <taxon>Megalurothrips</taxon>
    </lineage>
</organism>
<dbReference type="PANTHER" id="PTHR19857">
    <property type="entry name" value="MITOCHONDRIAL DIVISION PROTEIN 1-RELATED"/>
    <property type="match status" value="1"/>
</dbReference>
<comment type="function">
    <text evidence="5">Plays a role in angiogenesis and cell migration. In smooth muscle cell migration, may act through the RhoA pathway.</text>
</comment>
<evidence type="ECO:0000256" key="7">
    <source>
        <dbReference type="PROSITE-ProRule" id="PRU00221"/>
    </source>
</evidence>
<feature type="region of interest" description="Disordered" evidence="8">
    <location>
        <begin position="67"/>
        <end position="90"/>
    </location>
</feature>
<gene>
    <name evidence="9" type="ORF">ONE63_009447</name>
</gene>
<keyword evidence="4" id="KW-0677">Repeat</keyword>
<reference evidence="9" key="1">
    <citation type="submission" date="2022-12" db="EMBL/GenBank/DDBJ databases">
        <title>Chromosome-level genome assembly of the bean flower thrips Megalurothrips usitatus.</title>
        <authorList>
            <person name="Ma L."/>
            <person name="Liu Q."/>
            <person name="Li H."/>
            <person name="Cai W."/>
        </authorList>
    </citation>
    <scope>NUCLEOTIDE SEQUENCE</scope>
    <source>
        <strain evidence="9">Cailab_2022a</strain>
    </source>
</reference>
<evidence type="ECO:0000256" key="2">
    <source>
        <dbReference type="ARBA" id="ARBA00022490"/>
    </source>
</evidence>
<evidence type="ECO:0000313" key="9">
    <source>
        <dbReference type="EMBL" id="KAJ1526295.1"/>
    </source>
</evidence>
<dbReference type="Proteomes" id="UP001075354">
    <property type="component" value="Chromosome 7"/>
</dbReference>
<dbReference type="SUPFAM" id="SSF50978">
    <property type="entry name" value="WD40 repeat-like"/>
    <property type="match status" value="1"/>
</dbReference>
<dbReference type="EMBL" id="JAPTSV010000007">
    <property type="protein sequence ID" value="KAJ1526295.1"/>
    <property type="molecule type" value="Genomic_DNA"/>
</dbReference>
<keyword evidence="2" id="KW-0963">Cytoplasm</keyword>
<dbReference type="PROSITE" id="PS00678">
    <property type="entry name" value="WD_REPEATS_1"/>
    <property type="match status" value="1"/>
</dbReference>
<feature type="repeat" description="WD" evidence="7">
    <location>
        <begin position="397"/>
        <end position="431"/>
    </location>
</feature>
<evidence type="ECO:0000256" key="4">
    <source>
        <dbReference type="ARBA" id="ARBA00022737"/>
    </source>
</evidence>
<dbReference type="Pfam" id="PF00400">
    <property type="entry name" value="WD40"/>
    <property type="match status" value="3"/>
</dbReference>
<dbReference type="InterPro" id="IPR001680">
    <property type="entry name" value="WD40_rpt"/>
</dbReference>
<evidence type="ECO:0000256" key="5">
    <source>
        <dbReference type="ARBA" id="ARBA00059273"/>
    </source>
</evidence>
<dbReference type="AlphaFoldDB" id="A0AAV7XL21"/>
<dbReference type="InterPro" id="IPR019775">
    <property type="entry name" value="WD40_repeat_CS"/>
</dbReference>
<dbReference type="InterPro" id="IPR036322">
    <property type="entry name" value="WD40_repeat_dom_sf"/>
</dbReference>
<name>A0AAV7XL21_9NEOP</name>
<evidence type="ECO:0000256" key="8">
    <source>
        <dbReference type="SAM" id="MobiDB-lite"/>
    </source>
</evidence>
<feature type="compositionally biased region" description="Acidic residues" evidence="8">
    <location>
        <begin position="70"/>
        <end position="83"/>
    </location>
</feature>
<dbReference type="Gene3D" id="2.130.10.10">
    <property type="entry name" value="YVTN repeat-like/Quinoprotein amine dehydrogenase"/>
    <property type="match status" value="1"/>
</dbReference>
<dbReference type="GO" id="GO:0005737">
    <property type="term" value="C:cytoplasm"/>
    <property type="evidence" value="ECO:0007669"/>
    <property type="project" value="UniProtKB-SubCell"/>
</dbReference>
<accession>A0AAV7XL21</accession>